<feature type="domain" description="HTH gntR-type" evidence="4">
    <location>
        <begin position="13"/>
        <end position="81"/>
    </location>
</feature>
<evidence type="ECO:0000256" key="3">
    <source>
        <dbReference type="ARBA" id="ARBA00023163"/>
    </source>
</evidence>
<reference evidence="5" key="1">
    <citation type="submission" date="2019-08" db="EMBL/GenBank/DDBJ databases">
        <authorList>
            <person name="Kucharzyk K."/>
            <person name="Murdoch R.W."/>
            <person name="Higgins S."/>
            <person name="Loffler F."/>
        </authorList>
    </citation>
    <scope>NUCLEOTIDE SEQUENCE</scope>
</reference>
<evidence type="ECO:0000313" key="5">
    <source>
        <dbReference type="EMBL" id="MPM48230.1"/>
    </source>
</evidence>
<dbReference type="InterPro" id="IPR036390">
    <property type="entry name" value="WH_DNA-bd_sf"/>
</dbReference>
<evidence type="ECO:0000259" key="4">
    <source>
        <dbReference type="PROSITE" id="PS50949"/>
    </source>
</evidence>
<dbReference type="EMBL" id="VSSQ01012007">
    <property type="protein sequence ID" value="MPM48230.1"/>
    <property type="molecule type" value="Genomic_DNA"/>
</dbReference>
<dbReference type="Pfam" id="PF07729">
    <property type="entry name" value="FCD"/>
    <property type="match status" value="1"/>
</dbReference>
<dbReference type="Pfam" id="PF00392">
    <property type="entry name" value="GntR"/>
    <property type="match status" value="1"/>
</dbReference>
<dbReference type="PANTHER" id="PTHR43537:SF5">
    <property type="entry name" value="UXU OPERON TRANSCRIPTIONAL REGULATOR"/>
    <property type="match status" value="1"/>
</dbReference>
<dbReference type="CDD" id="cd07377">
    <property type="entry name" value="WHTH_GntR"/>
    <property type="match status" value="1"/>
</dbReference>
<dbReference type="PROSITE" id="PS50949">
    <property type="entry name" value="HTH_GNTR"/>
    <property type="match status" value="1"/>
</dbReference>
<evidence type="ECO:0000256" key="2">
    <source>
        <dbReference type="ARBA" id="ARBA00023125"/>
    </source>
</evidence>
<name>A0A645A4V7_9ZZZZ</name>
<dbReference type="AlphaFoldDB" id="A0A645A4V7"/>
<evidence type="ECO:0000256" key="1">
    <source>
        <dbReference type="ARBA" id="ARBA00023015"/>
    </source>
</evidence>
<dbReference type="SUPFAM" id="SSF46785">
    <property type="entry name" value="Winged helix' DNA-binding domain"/>
    <property type="match status" value="1"/>
</dbReference>
<gene>
    <name evidence="5" type="primary">lutR_32</name>
    <name evidence="5" type="ORF">SDC9_94954</name>
</gene>
<dbReference type="GO" id="GO:0003677">
    <property type="term" value="F:DNA binding"/>
    <property type="evidence" value="ECO:0007669"/>
    <property type="project" value="UniProtKB-KW"/>
</dbReference>
<organism evidence="5">
    <name type="scientific">bioreactor metagenome</name>
    <dbReference type="NCBI Taxonomy" id="1076179"/>
    <lineage>
        <taxon>unclassified sequences</taxon>
        <taxon>metagenomes</taxon>
        <taxon>ecological metagenomes</taxon>
    </lineage>
</organism>
<comment type="caution">
    <text evidence="5">The sequence shown here is derived from an EMBL/GenBank/DDBJ whole genome shotgun (WGS) entry which is preliminary data.</text>
</comment>
<dbReference type="Gene3D" id="1.10.10.10">
    <property type="entry name" value="Winged helix-like DNA-binding domain superfamily/Winged helix DNA-binding domain"/>
    <property type="match status" value="1"/>
</dbReference>
<dbReference type="InterPro" id="IPR008920">
    <property type="entry name" value="TF_FadR/GntR_C"/>
</dbReference>
<dbReference type="InterPro" id="IPR011711">
    <property type="entry name" value="GntR_C"/>
</dbReference>
<dbReference type="GO" id="GO:0003700">
    <property type="term" value="F:DNA-binding transcription factor activity"/>
    <property type="evidence" value="ECO:0007669"/>
    <property type="project" value="InterPro"/>
</dbReference>
<sequence length="233" mass="26202">MDSLTNFNPSGRQGASSNVVNSIQRAIQTGAIKVGDKLPNEAELAKELNVGRSSLREGMRILSAYGVVEIRQGEGTFVVNRTAEQFFEFLGFMPDGSTMLNFIEMRRVIETGNIVTIYNKLTPADFKKLQGLIDRLQYSNGVNACIEADREFHEYLLTYTGNPLMSQIDKLIYKMRSELLLMIMCHKKAVDDARTAHQKILEALMAQDEARCIECVGEHMDTTANHIHNILKL</sequence>
<dbReference type="PANTHER" id="PTHR43537">
    <property type="entry name" value="TRANSCRIPTIONAL REGULATOR, GNTR FAMILY"/>
    <property type="match status" value="1"/>
</dbReference>
<dbReference type="InterPro" id="IPR036388">
    <property type="entry name" value="WH-like_DNA-bd_sf"/>
</dbReference>
<dbReference type="SUPFAM" id="SSF48008">
    <property type="entry name" value="GntR ligand-binding domain-like"/>
    <property type="match status" value="1"/>
</dbReference>
<dbReference type="SMART" id="SM00895">
    <property type="entry name" value="FCD"/>
    <property type="match status" value="1"/>
</dbReference>
<protein>
    <submittedName>
        <fullName evidence="5">HTH-type transcriptional regulator LutR</fullName>
    </submittedName>
</protein>
<dbReference type="SMART" id="SM00345">
    <property type="entry name" value="HTH_GNTR"/>
    <property type="match status" value="1"/>
</dbReference>
<accession>A0A645A4V7</accession>
<dbReference type="PRINTS" id="PR00035">
    <property type="entry name" value="HTHGNTR"/>
</dbReference>
<keyword evidence="3" id="KW-0804">Transcription</keyword>
<keyword evidence="1" id="KW-0805">Transcription regulation</keyword>
<dbReference type="Gene3D" id="1.20.120.530">
    <property type="entry name" value="GntR ligand-binding domain-like"/>
    <property type="match status" value="1"/>
</dbReference>
<dbReference type="InterPro" id="IPR000524">
    <property type="entry name" value="Tscrpt_reg_HTH_GntR"/>
</dbReference>
<keyword evidence="2" id="KW-0238">DNA-binding</keyword>
<proteinExistence type="predicted"/>